<keyword evidence="1" id="KW-0812">Transmembrane</keyword>
<dbReference type="Proteomes" id="UP001305421">
    <property type="component" value="Chromosome"/>
</dbReference>
<evidence type="ECO:0000313" key="2">
    <source>
        <dbReference type="EMBL" id="WNH48005.1"/>
    </source>
</evidence>
<gene>
    <name evidence="2" type="ORF">PDM28_15175</name>
</gene>
<evidence type="ECO:0000313" key="3">
    <source>
        <dbReference type="Proteomes" id="UP001305421"/>
    </source>
</evidence>
<proteinExistence type="predicted"/>
<keyword evidence="1" id="KW-1133">Transmembrane helix</keyword>
<dbReference type="EMBL" id="CP115543">
    <property type="protein sequence ID" value="WNH48005.1"/>
    <property type="molecule type" value="Genomic_DNA"/>
</dbReference>
<name>A0ABY9YC44_9GAMM</name>
<evidence type="ECO:0000256" key="1">
    <source>
        <dbReference type="SAM" id="Phobius"/>
    </source>
</evidence>
<protein>
    <submittedName>
        <fullName evidence="2">DUF4381 domain-containing protein</fullName>
    </submittedName>
</protein>
<accession>A0ABY9YC44</accession>
<feature type="transmembrane region" description="Helical" evidence="1">
    <location>
        <begin position="25"/>
        <end position="44"/>
    </location>
</feature>
<dbReference type="Pfam" id="PF14316">
    <property type="entry name" value="DUF4381"/>
    <property type="match status" value="1"/>
</dbReference>
<dbReference type="InterPro" id="IPR025489">
    <property type="entry name" value="DUF4381"/>
</dbReference>
<sequence>MSTATSLPLRDVHLPPYPSWWPLPLGWWLVLGVLALIVLALWAWRALRRRRERRWLQLFDTTVEGAAPGTAQVAAIAELLRRAARRRQAGAELLQGQAWLEFLDAPGSRAFSDGDGRLLLDGAYRPTLAPDEVDRLRSLARARFLTLISGRAR</sequence>
<dbReference type="RefSeq" id="WP_311182686.1">
    <property type="nucleotide sequence ID" value="NZ_CP115543.1"/>
</dbReference>
<keyword evidence="3" id="KW-1185">Reference proteome</keyword>
<reference evidence="2 3" key="1">
    <citation type="submission" date="2022-12" db="EMBL/GenBank/DDBJ databases">
        <title>Two new species, Stenotrophomonas aracearum and Stenotrophomonas oahuensis, isolated from Anthurium (Araceae family) in Hawaii.</title>
        <authorList>
            <person name="Chunag S.C."/>
            <person name="Dobhal S."/>
            <person name="Alvarez A."/>
            <person name="Arif M."/>
        </authorList>
    </citation>
    <scope>NUCLEOTIDE SEQUENCE [LARGE SCALE GENOMIC DNA]</scope>
    <source>
        <strain evidence="2 3">A5588</strain>
    </source>
</reference>
<keyword evidence="1" id="KW-0472">Membrane</keyword>
<organism evidence="2 3">
    <name type="scientific">Stenotrophomonas aracearum</name>
    <dbReference type="NCBI Taxonomy" id="3003272"/>
    <lineage>
        <taxon>Bacteria</taxon>
        <taxon>Pseudomonadati</taxon>
        <taxon>Pseudomonadota</taxon>
        <taxon>Gammaproteobacteria</taxon>
        <taxon>Lysobacterales</taxon>
        <taxon>Lysobacteraceae</taxon>
        <taxon>Stenotrophomonas</taxon>
    </lineage>
</organism>